<dbReference type="RefSeq" id="WP_054537240.1">
    <property type="nucleotide sequence ID" value="NZ_LGKP01000040.1"/>
</dbReference>
<evidence type="ECO:0000256" key="4">
    <source>
        <dbReference type="ARBA" id="ARBA00023163"/>
    </source>
</evidence>
<evidence type="ECO:0000313" key="6">
    <source>
        <dbReference type="EMBL" id="KPL80346.1"/>
    </source>
</evidence>
<evidence type="ECO:0000256" key="2">
    <source>
        <dbReference type="ARBA" id="ARBA00023015"/>
    </source>
</evidence>
<name>A0A0N8GPA4_9CHLR</name>
<dbReference type="Pfam" id="PF03466">
    <property type="entry name" value="LysR_substrate"/>
    <property type="match status" value="1"/>
</dbReference>
<keyword evidence="3" id="KW-0238">DNA-binding</keyword>
<comment type="caution">
    <text evidence="6">The sequence shown here is derived from an EMBL/GenBank/DDBJ whole genome shotgun (WGS) entry which is preliminary data.</text>
</comment>
<comment type="similarity">
    <text evidence="1">Belongs to the LysR transcriptional regulatory family.</text>
</comment>
<dbReference type="OrthoDB" id="9785745at2"/>
<dbReference type="CDD" id="cd08420">
    <property type="entry name" value="PBP2_CysL_like"/>
    <property type="match status" value="1"/>
</dbReference>
<protein>
    <recommendedName>
        <fullName evidence="5">HTH lysR-type domain-containing protein</fullName>
    </recommendedName>
</protein>
<organism evidence="6 7">
    <name type="scientific">Herpetosiphon geysericola</name>
    <dbReference type="NCBI Taxonomy" id="70996"/>
    <lineage>
        <taxon>Bacteria</taxon>
        <taxon>Bacillati</taxon>
        <taxon>Chloroflexota</taxon>
        <taxon>Chloroflexia</taxon>
        <taxon>Herpetosiphonales</taxon>
        <taxon>Herpetosiphonaceae</taxon>
        <taxon>Herpetosiphon</taxon>
    </lineage>
</organism>
<dbReference type="EMBL" id="LGKP01000040">
    <property type="protein sequence ID" value="KPL80346.1"/>
    <property type="molecule type" value="Genomic_DNA"/>
</dbReference>
<dbReference type="FunFam" id="1.10.10.10:FF:000001">
    <property type="entry name" value="LysR family transcriptional regulator"/>
    <property type="match status" value="1"/>
</dbReference>
<keyword evidence="2" id="KW-0805">Transcription regulation</keyword>
<dbReference type="Pfam" id="PF00126">
    <property type="entry name" value="HTH_1"/>
    <property type="match status" value="1"/>
</dbReference>
<dbReference type="PRINTS" id="PR00039">
    <property type="entry name" value="HTHLYSR"/>
</dbReference>
<keyword evidence="4" id="KW-0804">Transcription</keyword>
<dbReference type="STRING" id="70996.SE18_25250"/>
<dbReference type="GO" id="GO:0003700">
    <property type="term" value="F:DNA-binding transcription factor activity"/>
    <property type="evidence" value="ECO:0007669"/>
    <property type="project" value="InterPro"/>
</dbReference>
<dbReference type="GO" id="GO:0000976">
    <property type="term" value="F:transcription cis-regulatory region binding"/>
    <property type="evidence" value="ECO:0007669"/>
    <property type="project" value="TreeGrafter"/>
</dbReference>
<dbReference type="PANTHER" id="PTHR30126">
    <property type="entry name" value="HTH-TYPE TRANSCRIPTIONAL REGULATOR"/>
    <property type="match status" value="1"/>
</dbReference>
<evidence type="ECO:0000259" key="5">
    <source>
        <dbReference type="PROSITE" id="PS50931"/>
    </source>
</evidence>
<sequence>MLDLQKLRMFVAAAQSRNFTRAAEQLDLTQPTVSQQIQTLERELGVSLFERLSRGIELTAAGRALLPHAEQMIALERIAEQAVRAAAGQSERTLLLGVGNTLATYALPDLLQRFNWEHPEFVVHIGTGNTEQLLAQVISGEFELALVGSPISHNQLIVMPFLSTELVVIVSPDDPWARLKQINLEALHGRRMLLREEGSALQASVSELLTKQQIRPKQPIVLGNLEAIKRSVEVGLGIALVPAMAVRREVAAGRLRQLHLANMLTRRVYNVVHHRDRHITNAAQLFLDLLRKPLGPDTNE</sequence>
<evidence type="ECO:0000313" key="7">
    <source>
        <dbReference type="Proteomes" id="UP000050277"/>
    </source>
</evidence>
<dbReference type="InterPro" id="IPR036388">
    <property type="entry name" value="WH-like_DNA-bd_sf"/>
</dbReference>
<proteinExistence type="inferred from homology"/>
<evidence type="ECO:0000256" key="1">
    <source>
        <dbReference type="ARBA" id="ARBA00009437"/>
    </source>
</evidence>
<dbReference type="Proteomes" id="UP000050277">
    <property type="component" value="Unassembled WGS sequence"/>
</dbReference>
<dbReference type="PROSITE" id="PS50931">
    <property type="entry name" value="HTH_LYSR"/>
    <property type="match status" value="1"/>
</dbReference>
<dbReference type="InterPro" id="IPR036390">
    <property type="entry name" value="WH_DNA-bd_sf"/>
</dbReference>
<accession>A0A0N8GPA4</accession>
<dbReference type="Gene3D" id="1.10.10.10">
    <property type="entry name" value="Winged helix-like DNA-binding domain superfamily/Winged helix DNA-binding domain"/>
    <property type="match status" value="1"/>
</dbReference>
<evidence type="ECO:0000256" key="3">
    <source>
        <dbReference type="ARBA" id="ARBA00023125"/>
    </source>
</evidence>
<dbReference type="SUPFAM" id="SSF46785">
    <property type="entry name" value="Winged helix' DNA-binding domain"/>
    <property type="match status" value="1"/>
</dbReference>
<dbReference type="AlphaFoldDB" id="A0A0N8GPA4"/>
<dbReference type="InterPro" id="IPR005119">
    <property type="entry name" value="LysR_subst-bd"/>
</dbReference>
<dbReference type="SUPFAM" id="SSF53850">
    <property type="entry name" value="Periplasmic binding protein-like II"/>
    <property type="match status" value="1"/>
</dbReference>
<feature type="domain" description="HTH lysR-type" evidence="5">
    <location>
        <begin position="2"/>
        <end position="59"/>
    </location>
</feature>
<reference evidence="6 7" key="1">
    <citation type="submission" date="2015-07" db="EMBL/GenBank/DDBJ databases">
        <title>Whole genome sequence of Herpetosiphon geysericola DSM 7119.</title>
        <authorList>
            <person name="Hemp J."/>
            <person name="Ward L.M."/>
            <person name="Pace L.A."/>
            <person name="Fischer W.W."/>
        </authorList>
    </citation>
    <scope>NUCLEOTIDE SEQUENCE [LARGE SCALE GENOMIC DNA]</scope>
    <source>
        <strain evidence="6 7">DSM 7119</strain>
    </source>
</reference>
<dbReference type="PANTHER" id="PTHR30126:SF39">
    <property type="entry name" value="HTH-TYPE TRANSCRIPTIONAL REGULATOR CYSL"/>
    <property type="match status" value="1"/>
</dbReference>
<gene>
    <name evidence="6" type="ORF">SE18_25250</name>
</gene>
<dbReference type="InterPro" id="IPR000847">
    <property type="entry name" value="LysR_HTH_N"/>
</dbReference>
<keyword evidence="7" id="KW-1185">Reference proteome</keyword>
<dbReference type="Gene3D" id="3.40.190.290">
    <property type="match status" value="1"/>
</dbReference>